<organism evidence="3">
    <name type="scientific">viral metagenome</name>
    <dbReference type="NCBI Taxonomy" id="1070528"/>
    <lineage>
        <taxon>unclassified sequences</taxon>
        <taxon>metagenomes</taxon>
        <taxon>organismal metagenomes</taxon>
    </lineage>
</organism>
<dbReference type="EMBL" id="MN740574">
    <property type="protein sequence ID" value="QHU34569.1"/>
    <property type="molecule type" value="Genomic_DNA"/>
</dbReference>
<reference evidence="3" key="1">
    <citation type="journal article" date="2020" name="Nature">
        <title>Giant virus diversity and host interactions through global metagenomics.</title>
        <authorList>
            <person name="Schulz F."/>
            <person name="Roux S."/>
            <person name="Paez-Espino D."/>
            <person name="Jungbluth S."/>
            <person name="Walsh D.A."/>
            <person name="Denef V.J."/>
            <person name="McMahon K.D."/>
            <person name="Konstantinidis K.T."/>
            <person name="Eloe-Fadrosh E.A."/>
            <person name="Kyrpides N.C."/>
            <person name="Woyke T."/>
        </authorList>
    </citation>
    <scope>NUCLEOTIDE SEQUENCE</scope>
    <source>
        <strain evidence="3">GVMAG-S-1016713-169</strain>
    </source>
</reference>
<keyword evidence="1" id="KW-1015">Disulfide bond</keyword>
<keyword evidence="2" id="KW-0812">Transmembrane</keyword>
<protein>
    <submittedName>
        <fullName evidence="3">Uncharacterized protein</fullName>
    </submittedName>
</protein>
<sequence>MLLKYKFISVLCISISIVIILYFVFIFPNTISKSVNNERVAKDRYYSYSRTVLEGGVIPSMSCNNCGPSKNENMNGQVFTEVGNPQMDNGSALYQIPYGTWKGKTYVDFDASSGLMCGNSWGKPSKQAEIIYNILSFTAPTPIIQDREIYTEFIKTLYYDNGLPPTNTSWQTKLLLQPSICYGVENAPTMWGVGMNYVGGFMGLPYGSHISWGHYGETYGYTSLTQFFDGRISGFSGILAGNDIVFVAAQNSDTKGQIACGNAIESLIIQLSNPAKYGEMKSEDQIKKSIEDSITYAYCDKSYCGEPKTQYTSYPGMTMTIGYFFIDSSGISRNGSSTMSVINGVLKVPQKEYPFKDSFIGSVGGREPAYYFGSGTKPITAAITTNALVVAWKKSNNKVKFVDWYMGSGVVDQVFSTFGAVNMSDILQLKDSQSYYLETIQKYTNSRDINNIGNPSFTTSTNTIQDWYSIIYGSDACLWKGLSQDDKRCPTNSCYEITDSKGNSLIDPTSTGCSCSSLLSLQNIFMNNLTPVSLINMKAGIPDADTISTSTTGLVPSPDPLQLDYIDQIVGRTSAIGPMNYVRELIGFNWIPGWNKDNTPISKGFYNNTTTPAQYSSSGYTLLGTILWILDPNGPKSKDKAINWSEIKINESFLPLSLLKNTNFAGTSGNGGSKYFVSKGSQPQSGVLSKCNVANEKRKECIITGGADKNTCLSNSTCCYQPNNVIIDGNYVNWCYKKN</sequence>
<keyword evidence="2" id="KW-1133">Transmembrane helix</keyword>
<dbReference type="Gene3D" id="4.10.110.10">
    <property type="entry name" value="Spasmolytic Protein, domain 1"/>
    <property type="match status" value="1"/>
</dbReference>
<proteinExistence type="predicted"/>
<dbReference type="AlphaFoldDB" id="A0A6C0LUX7"/>
<evidence type="ECO:0000313" key="3">
    <source>
        <dbReference type="EMBL" id="QHU34569.1"/>
    </source>
</evidence>
<name>A0A6C0LUX7_9ZZZZ</name>
<feature type="transmembrane region" description="Helical" evidence="2">
    <location>
        <begin position="7"/>
        <end position="27"/>
    </location>
</feature>
<dbReference type="InterPro" id="IPR044913">
    <property type="entry name" value="P_trefoil_dom_sf"/>
</dbReference>
<keyword evidence="2" id="KW-0472">Membrane</keyword>
<accession>A0A6C0LUX7</accession>
<evidence type="ECO:0000256" key="2">
    <source>
        <dbReference type="SAM" id="Phobius"/>
    </source>
</evidence>
<evidence type="ECO:0000256" key="1">
    <source>
        <dbReference type="ARBA" id="ARBA00023157"/>
    </source>
</evidence>